<evidence type="ECO:0000256" key="1">
    <source>
        <dbReference type="SAM" id="MobiDB-lite"/>
    </source>
</evidence>
<protein>
    <submittedName>
        <fullName evidence="2">Uncharacterized protein</fullName>
    </submittedName>
</protein>
<name>A0AAN6SN66_9PEZI</name>
<feature type="compositionally biased region" description="Basic and acidic residues" evidence="1">
    <location>
        <begin position="1"/>
        <end position="10"/>
    </location>
</feature>
<gene>
    <name evidence="2" type="ORF">C8A01DRAFT_40243</name>
</gene>
<reference evidence="3" key="1">
    <citation type="journal article" date="2023" name="Mol. Phylogenet. Evol.">
        <title>Genome-scale phylogeny and comparative genomics of the fungal order Sordariales.</title>
        <authorList>
            <person name="Hensen N."/>
            <person name="Bonometti L."/>
            <person name="Westerberg I."/>
            <person name="Brannstrom I.O."/>
            <person name="Guillou S."/>
            <person name="Cros-Aarteil S."/>
            <person name="Calhoun S."/>
            <person name="Haridas S."/>
            <person name="Kuo A."/>
            <person name="Mondo S."/>
            <person name="Pangilinan J."/>
            <person name="Riley R."/>
            <person name="LaButti K."/>
            <person name="Andreopoulos B."/>
            <person name="Lipzen A."/>
            <person name="Chen C."/>
            <person name="Yan M."/>
            <person name="Daum C."/>
            <person name="Ng V."/>
            <person name="Clum A."/>
            <person name="Steindorff A."/>
            <person name="Ohm R.A."/>
            <person name="Martin F."/>
            <person name="Silar P."/>
            <person name="Natvig D.O."/>
            <person name="Lalanne C."/>
            <person name="Gautier V."/>
            <person name="Ament-Velasquez S.L."/>
            <person name="Kruys A."/>
            <person name="Hutchinson M.I."/>
            <person name="Powell A.J."/>
            <person name="Barry K."/>
            <person name="Miller A.N."/>
            <person name="Grigoriev I.V."/>
            <person name="Debuchy R."/>
            <person name="Gladieux P."/>
            <person name="Hiltunen Thoren M."/>
            <person name="Johannesson H."/>
        </authorList>
    </citation>
    <scope>NUCLEOTIDE SEQUENCE [LARGE SCALE GENOMIC DNA]</scope>
    <source>
        <strain evidence="3">CBS 284.82</strain>
    </source>
</reference>
<feature type="region of interest" description="Disordered" evidence="1">
    <location>
        <begin position="220"/>
        <end position="251"/>
    </location>
</feature>
<evidence type="ECO:0000313" key="3">
    <source>
        <dbReference type="Proteomes" id="UP001303115"/>
    </source>
</evidence>
<organism evidence="2 3">
    <name type="scientific">Parachaetomium inaequale</name>
    <dbReference type="NCBI Taxonomy" id="2588326"/>
    <lineage>
        <taxon>Eukaryota</taxon>
        <taxon>Fungi</taxon>
        <taxon>Dikarya</taxon>
        <taxon>Ascomycota</taxon>
        <taxon>Pezizomycotina</taxon>
        <taxon>Sordariomycetes</taxon>
        <taxon>Sordariomycetidae</taxon>
        <taxon>Sordariales</taxon>
        <taxon>Chaetomiaceae</taxon>
        <taxon>Parachaetomium</taxon>
    </lineage>
</organism>
<evidence type="ECO:0000313" key="2">
    <source>
        <dbReference type="EMBL" id="KAK4033300.1"/>
    </source>
</evidence>
<dbReference type="EMBL" id="MU854539">
    <property type="protein sequence ID" value="KAK4033300.1"/>
    <property type="molecule type" value="Genomic_DNA"/>
</dbReference>
<accession>A0AAN6SN66</accession>
<keyword evidence="3" id="KW-1185">Reference proteome</keyword>
<dbReference type="Proteomes" id="UP001303115">
    <property type="component" value="Unassembled WGS sequence"/>
</dbReference>
<proteinExistence type="predicted"/>
<feature type="region of interest" description="Disordered" evidence="1">
    <location>
        <begin position="1"/>
        <end position="44"/>
    </location>
</feature>
<dbReference type="AlphaFoldDB" id="A0AAN6SN66"/>
<comment type="caution">
    <text evidence="2">The sequence shown here is derived from an EMBL/GenBank/DDBJ whole genome shotgun (WGS) entry which is preliminary data.</text>
</comment>
<sequence>MFVDHPFSEQHRKRLREDEEDASSGSPVGFTEHRSKRLQSLPLRTSPNSRRWIVRPSFSLPNPTFATTAQGQAVTPQEPMQEHVWADEPELVSIATSGPDHDMDMMDMSEPASGCDQPGLQRQHNIQQDSFPVDQSEPSVTGRIPTPIHCSFAVQVRGNNWNGGSAMHGPGDILATTPEEPNAAAFSSNGLVDLSSHKFAAAAMADWSMVQNRRLPSPISECGAEESHGSSARMALDSSSLHGGHHHLSHLTHEHPLVAGLPPRASSAMEARSAREATPAAEHQYGGCAMDVESPATPSPKKGHTRSKHTVNSWTALQPGMTRSFSIGYRADCERCRNKVPGHFNHIIIS</sequence>